<dbReference type="SUPFAM" id="SSF63829">
    <property type="entry name" value="Calcium-dependent phosphotriesterase"/>
    <property type="match status" value="1"/>
</dbReference>
<keyword evidence="2" id="KW-0812">Transmembrane</keyword>
<keyword evidence="2" id="KW-0472">Membrane</keyword>
<comment type="caution">
    <text evidence="5">The sequence shown here is derived from an EMBL/GenBank/DDBJ whole genome shotgun (WGS) entry which is preliminary data.</text>
</comment>
<dbReference type="GO" id="GO:0003677">
    <property type="term" value="F:DNA binding"/>
    <property type="evidence" value="ECO:0007669"/>
    <property type="project" value="InterPro"/>
</dbReference>
<dbReference type="RefSeq" id="WP_007655628.1">
    <property type="nucleotide sequence ID" value="NZ_KQ033912.1"/>
</dbReference>
<dbReference type="HOGENOM" id="CLU_013623_0_0_10"/>
<evidence type="ECO:0000313" key="6">
    <source>
        <dbReference type="Proteomes" id="UP000033047"/>
    </source>
</evidence>
<feature type="domain" description="HTH luxR-type" evidence="4">
    <location>
        <begin position="629"/>
        <end position="686"/>
    </location>
</feature>
<keyword evidence="1" id="KW-0175">Coiled coil</keyword>
<gene>
    <name evidence="5" type="ORF">HMPREF1535_01223</name>
</gene>
<dbReference type="Gene3D" id="2.130.10.10">
    <property type="entry name" value="YVTN repeat-like/Quinoprotein amine dehydrogenase"/>
    <property type="match status" value="1"/>
</dbReference>
<dbReference type="InterPro" id="IPR015943">
    <property type="entry name" value="WD40/YVTN_repeat-like_dom_sf"/>
</dbReference>
<evidence type="ECO:0000256" key="3">
    <source>
        <dbReference type="SAM" id="SignalP"/>
    </source>
</evidence>
<dbReference type="AlphaFoldDB" id="A0A0F5JIZ1"/>
<evidence type="ECO:0000259" key="4">
    <source>
        <dbReference type="SMART" id="SM00421"/>
    </source>
</evidence>
<dbReference type="SUPFAM" id="SSF46894">
    <property type="entry name" value="C-terminal effector domain of the bipartite response regulators"/>
    <property type="match status" value="1"/>
</dbReference>
<dbReference type="PATRIC" id="fig|927665.4.peg.1248"/>
<sequence>MYRLPLLFLIFMVTFMVAHASVVVPNLFVKNFSVDDYKASCQNWGLSVASDGVLYVANNSGLLTFDGNTWKLYETPDKSVINGVTFLNDTIYTISEGSFGGWTLDHLGVMRYHKLSTIPAEVKFKEPPAPIPFILPDEILHAQPSVFTTINDLYFIGTTNNGLYITSPEGTILRHLSTHDQSLPDNIVRAICIQDAQQIWLAFDNGISQITFDPSITLLGKRSQIGKLKNATLFNDTLYIQTNIGYFKRTLDAGDHFEPVDIKKETFHLLPQNSVYDSLRVSNVFYDTESLGEFAHAEQIYPIGDNTYWLCAKNEAGLFHNDNGKGTLKCRILLNNYNMNMVSRDRRIYPLNDTLHLISAMQGALLVNIRDLIEGSLGPATPLQISEIKYIDKDGVHNLPVNSEKITLPHNFQELSVYVGSTIFTPNHQISYMIEGVSSNWSPWQKGGEISFLQLPEGKYVLKIRKYVVKGPYLEIAIPITVRPAWYNTIWAWLIYIIAIAVIGKYTLSYHLKNLQREEKSKLDAKRQAEEQKIQQMKSRMLEAELQNKNNELTLQTSALVKRNQAVQKLLDELEQQKETLGDRYPNKLYTRMKNLMEESLNDQADWLLFETHFNSAHQNFIDRLRQQYSDITTGDLRICCLLRMNLSTKEIASLLNVSVRAIELRRYRLRKRLSLDSDTNLIDFLMNF</sequence>
<proteinExistence type="predicted"/>
<feature type="transmembrane region" description="Helical" evidence="2">
    <location>
        <begin position="490"/>
        <end position="508"/>
    </location>
</feature>
<dbReference type="EMBL" id="AQHV01000008">
    <property type="protein sequence ID" value="KKB57776.1"/>
    <property type="molecule type" value="Genomic_DNA"/>
</dbReference>
<keyword evidence="2" id="KW-1133">Transmembrane helix</keyword>
<dbReference type="SMART" id="SM00421">
    <property type="entry name" value="HTH_LUXR"/>
    <property type="match status" value="1"/>
</dbReference>
<evidence type="ECO:0000256" key="2">
    <source>
        <dbReference type="SAM" id="Phobius"/>
    </source>
</evidence>
<organism evidence="5 6">
    <name type="scientific">Parabacteroides goldsteinii DSM 19448 = WAL 12034</name>
    <dbReference type="NCBI Taxonomy" id="927665"/>
    <lineage>
        <taxon>Bacteria</taxon>
        <taxon>Pseudomonadati</taxon>
        <taxon>Bacteroidota</taxon>
        <taxon>Bacteroidia</taxon>
        <taxon>Bacteroidales</taxon>
        <taxon>Tannerellaceae</taxon>
        <taxon>Parabacteroides</taxon>
    </lineage>
</organism>
<dbReference type="Gene3D" id="1.10.10.10">
    <property type="entry name" value="Winged helix-like DNA-binding domain superfamily/Winged helix DNA-binding domain"/>
    <property type="match status" value="1"/>
</dbReference>
<keyword evidence="3" id="KW-0732">Signal</keyword>
<dbReference type="Proteomes" id="UP000033047">
    <property type="component" value="Unassembled WGS sequence"/>
</dbReference>
<feature type="coiled-coil region" evidence="1">
    <location>
        <begin position="512"/>
        <end position="584"/>
    </location>
</feature>
<evidence type="ECO:0000313" key="5">
    <source>
        <dbReference type="EMBL" id="KKB57776.1"/>
    </source>
</evidence>
<dbReference type="GO" id="GO:0006355">
    <property type="term" value="P:regulation of DNA-templated transcription"/>
    <property type="evidence" value="ECO:0007669"/>
    <property type="project" value="InterPro"/>
</dbReference>
<dbReference type="InterPro" id="IPR013783">
    <property type="entry name" value="Ig-like_fold"/>
</dbReference>
<protein>
    <recommendedName>
        <fullName evidence="4">HTH luxR-type domain-containing protein</fullName>
    </recommendedName>
</protein>
<feature type="signal peptide" evidence="3">
    <location>
        <begin position="1"/>
        <end position="20"/>
    </location>
</feature>
<feature type="chain" id="PRO_5002490111" description="HTH luxR-type domain-containing protein" evidence="3">
    <location>
        <begin position="21"/>
        <end position="689"/>
    </location>
</feature>
<dbReference type="InterPro" id="IPR016032">
    <property type="entry name" value="Sig_transdc_resp-reg_C-effctor"/>
</dbReference>
<accession>A0A0F5JIZ1</accession>
<evidence type="ECO:0000256" key="1">
    <source>
        <dbReference type="SAM" id="Coils"/>
    </source>
</evidence>
<dbReference type="InterPro" id="IPR036388">
    <property type="entry name" value="WH-like_DNA-bd_sf"/>
</dbReference>
<dbReference type="InterPro" id="IPR000792">
    <property type="entry name" value="Tscrpt_reg_LuxR_C"/>
</dbReference>
<dbReference type="STRING" id="927665.HMPREF1535_01223"/>
<dbReference type="Gene3D" id="2.60.40.10">
    <property type="entry name" value="Immunoglobulins"/>
    <property type="match status" value="1"/>
</dbReference>
<name>A0A0F5JIZ1_9BACT</name>
<reference evidence="5 6" key="1">
    <citation type="submission" date="2013-04" db="EMBL/GenBank/DDBJ databases">
        <title>The Genome Sequence of Parabacteroides goldsteinii DSM 19448.</title>
        <authorList>
            <consortium name="The Broad Institute Genomics Platform"/>
            <person name="Earl A."/>
            <person name="Ward D."/>
            <person name="Feldgarden M."/>
            <person name="Gevers D."/>
            <person name="Martens E."/>
            <person name="Sakamoto M."/>
            <person name="Benno Y."/>
            <person name="Song Y."/>
            <person name="Liu C."/>
            <person name="Lee J."/>
            <person name="Bolanos M."/>
            <person name="Vaisanen M.L."/>
            <person name="Finegold S.M."/>
            <person name="Walker B."/>
            <person name="Young S."/>
            <person name="Zeng Q."/>
            <person name="Gargeya S."/>
            <person name="Fitzgerald M."/>
            <person name="Haas B."/>
            <person name="Abouelleil A."/>
            <person name="Allen A.W."/>
            <person name="Alvarado L."/>
            <person name="Arachchi H.M."/>
            <person name="Berlin A.M."/>
            <person name="Chapman S.B."/>
            <person name="Gainer-Dewar J."/>
            <person name="Goldberg J."/>
            <person name="Griggs A."/>
            <person name="Gujja S."/>
            <person name="Hansen M."/>
            <person name="Howarth C."/>
            <person name="Imamovic A."/>
            <person name="Ireland A."/>
            <person name="Larimer J."/>
            <person name="McCowan C."/>
            <person name="Murphy C."/>
            <person name="Pearson M."/>
            <person name="Poon T.W."/>
            <person name="Priest M."/>
            <person name="Roberts A."/>
            <person name="Saif S."/>
            <person name="Shea T."/>
            <person name="Sisk P."/>
            <person name="Sykes S."/>
            <person name="Wortman J."/>
            <person name="Nusbaum C."/>
            <person name="Birren B."/>
        </authorList>
    </citation>
    <scope>NUCLEOTIDE SEQUENCE [LARGE SCALE GENOMIC DNA]</scope>
    <source>
        <strain evidence="5 6">DSM 19448</strain>
    </source>
</reference>